<feature type="compositionally biased region" description="Acidic residues" evidence="1">
    <location>
        <begin position="95"/>
        <end position="104"/>
    </location>
</feature>
<sequence>MSQQPINISDADLRLLLACLAAAVQPALVIDYQRLQANNYPGVEATALHARVSRMARPLGLTIRGDGRERVGVKRKRGGKGKGAKKAGEEKRAVEEEEEDDDDDKREGGDDADPTTTTTTKKPRLDEDEDDVTGGSGAAAAAATATVSATA</sequence>
<gene>
    <name evidence="3" type="ORF">LTR84_000512</name>
</gene>
<proteinExistence type="predicted"/>
<dbReference type="Proteomes" id="UP001358417">
    <property type="component" value="Unassembled WGS sequence"/>
</dbReference>
<feature type="signal peptide" evidence="2">
    <location>
        <begin position="1"/>
        <end position="26"/>
    </location>
</feature>
<accession>A0AAV9NR43</accession>
<organism evidence="3 4">
    <name type="scientific">Exophiala bonariae</name>
    <dbReference type="NCBI Taxonomy" id="1690606"/>
    <lineage>
        <taxon>Eukaryota</taxon>
        <taxon>Fungi</taxon>
        <taxon>Dikarya</taxon>
        <taxon>Ascomycota</taxon>
        <taxon>Pezizomycotina</taxon>
        <taxon>Eurotiomycetes</taxon>
        <taxon>Chaetothyriomycetidae</taxon>
        <taxon>Chaetothyriales</taxon>
        <taxon>Herpotrichiellaceae</taxon>
        <taxon>Exophiala</taxon>
    </lineage>
</organism>
<feature type="region of interest" description="Disordered" evidence="1">
    <location>
        <begin position="60"/>
        <end position="151"/>
    </location>
</feature>
<evidence type="ECO:0000256" key="1">
    <source>
        <dbReference type="SAM" id="MobiDB-lite"/>
    </source>
</evidence>
<dbReference type="RefSeq" id="XP_064712002.1">
    <property type="nucleotide sequence ID" value="XM_064844142.1"/>
</dbReference>
<protein>
    <submittedName>
        <fullName evidence="3">Uncharacterized protein</fullName>
    </submittedName>
</protein>
<dbReference type="GeneID" id="89968734"/>
<dbReference type="AlphaFoldDB" id="A0AAV9NR43"/>
<comment type="caution">
    <text evidence="3">The sequence shown here is derived from an EMBL/GenBank/DDBJ whole genome shotgun (WGS) entry which is preliminary data.</text>
</comment>
<keyword evidence="4" id="KW-1185">Reference proteome</keyword>
<evidence type="ECO:0000313" key="3">
    <source>
        <dbReference type="EMBL" id="KAK5064678.1"/>
    </source>
</evidence>
<feature type="compositionally biased region" description="Low complexity" evidence="1">
    <location>
        <begin position="138"/>
        <end position="151"/>
    </location>
</feature>
<feature type="chain" id="PRO_5043496985" evidence="2">
    <location>
        <begin position="27"/>
        <end position="151"/>
    </location>
</feature>
<evidence type="ECO:0000256" key="2">
    <source>
        <dbReference type="SAM" id="SignalP"/>
    </source>
</evidence>
<reference evidence="3 4" key="1">
    <citation type="submission" date="2023-08" db="EMBL/GenBank/DDBJ databases">
        <title>Black Yeasts Isolated from many extreme environments.</title>
        <authorList>
            <person name="Coleine C."/>
            <person name="Stajich J.E."/>
            <person name="Selbmann L."/>
        </authorList>
    </citation>
    <scope>NUCLEOTIDE SEQUENCE [LARGE SCALE GENOMIC DNA]</scope>
    <source>
        <strain evidence="3 4">CCFEE 5792</strain>
    </source>
</reference>
<feature type="compositionally biased region" description="Basic residues" evidence="1">
    <location>
        <begin position="73"/>
        <end position="85"/>
    </location>
</feature>
<keyword evidence="2" id="KW-0732">Signal</keyword>
<dbReference type="EMBL" id="JAVRRD010000001">
    <property type="protein sequence ID" value="KAK5064678.1"/>
    <property type="molecule type" value="Genomic_DNA"/>
</dbReference>
<evidence type="ECO:0000313" key="4">
    <source>
        <dbReference type="Proteomes" id="UP001358417"/>
    </source>
</evidence>
<name>A0AAV9NR43_9EURO</name>